<comment type="caution">
    <text evidence="2">The sequence shown here is derived from an EMBL/GenBank/DDBJ whole genome shotgun (WGS) entry which is preliminary data.</text>
</comment>
<dbReference type="Proteomes" id="UP000257143">
    <property type="component" value="Unassembled WGS sequence"/>
</dbReference>
<keyword evidence="1" id="KW-1133">Transmembrane helix</keyword>
<feature type="transmembrane region" description="Helical" evidence="1">
    <location>
        <begin position="25"/>
        <end position="43"/>
    </location>
</feature>
<accession>A0A3D8Q478</accession>
<name>A0A3D8Q478_9BACI</name>
<keyword evidence="1" id="KW-0472">Membrane</keyword>
<organism evidence="2 3">
    <name type="scientific">Oceanobacillus arenosus</name>
    <dbReference type="NCBI Taxonomy" id="1229153"/>
    <lineage>
        <taxon>Bacteria</taxon>
        <taxon>Bacillati</taxon>
        <taxon>Bacillota</taxon>
        <taxon>Bacilli</taxon>
        <taxon>Bacillales</taxon>
        <taxon>Bacillaceae</taxon>
        <taxon>Oceanobacillus</taxon>
    </lineage>
</organism>
<dbReference type="AlphaFoldDB" id="A0A3D8Q478"/>
<evidence type="ECO:0000256" key="1">
    <source>
        <dbReference type="SAM" id="Phobius"/>
    </source>
</evidence>
<dbReference type="OrthoDB" id="9816557at2"/>
<proteinExistence type="predicted"/>
<reference evidence="3" key="1">
    <citation type="submission" date="2017-11" db="EMBL/GenBank/DDBJ databases">
        <authorList>
            <person name="Zhu W."/>
        </authorList>
    </citation>
    <scope>NUCLEOTIDE SEQUENCE [LARGE SCALE GENOMIC DNA]</scope>
    <source>
        <strain evidence="3">CAU 1183</strain>
    </source>
</reference>
<evidence type="ECO:0000313" key="2">
    <source>
        <dbReference type="EMBL" id="RDW22215.1"/>
    </source>
</evidence>
<dbReference type="RefSeq" id="WP_115771075.1">
    <property type="nucleotide sequence ID" value="NZ_PIOC01000001.1"/>
</dbReference>
<dbReference type="EMBL" id="PIOC01000001">
    <property type="protein sequence ID" value="RDW22215.1"/>
    <property type="molecule type" value="Genomic_DNA"/>
</dbReference>
<evidence type="ECO:0000313" key="3">
    <source>
        <dbReference type="Proteomes" id="UP000257143"/>
    </source>
</evidence>
<evidence type="ECO:0008006" key="4">
    <source>
        <dbReference type="Google" id="ProtNLM"/>
    </source>
</evidence>
<keyword evidence="3" id="KW-1185">Reference proteome</keyword>
<keyword evidence="1" id="KW-0812">Transmembrane</keyword>
<gene>
    <name evidence="2" type="ORF">CWR48_00475</name>
</gene>
<sequence>MRVHFIAEQQQFYKWKHLFFSEISASFYLAKIVYFSLVVTLYVHSTLANVNKRIGEAKVNLKIHASESTDSYIYAMAKGATFTILEEVSSWHRVSLGAWRNAKVQDVRTYLNPTNFVNDEKQRFQFPDLSRLSGLSVTVLNTFSKVWSKYAI</sequence>
<protein>
    <recommendedName>
        <fullName evidence="4">SH3b domain-containing protein</fullName>
    </recommendedName>
</protein>